<evidence type="ECO:0000313" key="2">
    <source>
        <dbReference type="EMBL" id="KAJ7360373.1"/>
    </source>
</evidence>
<dbReference type="PANTHER" id="PTHR46513">
    <property type="entry name" value="VITELLOGENIN RECEPTOR-LIKE PROTEIN-RELATED-RELATED"/>
    <property type="match status" value="1"/>
</dbReference>
<accession>A0A9W9YP34</accession>
<gene>
    <name evidence="2" type="primary">LRP5_1</name>
    <name evidence="2" type="ORF">OS493_017005</name>
</gene>
<dbReference type="Pfam" id="PF14670">
    <property type="entry name" value="FXa_inhibition"/>
    <property type="match status" value="1"/>
</dbReference>
<dbReference type="SMART" id="SM00135">
    <property type="entry name" value="LY"/>
    <property type="match status" value="4"/>
</dbReference>
<comment type="caution">
    <text evidence="2">The sequence shown here is derived from an EMBL/GenBank/DDBJ whole genome shotgun (WGS) entry which is preliminary data.</text>
</comment>
<organism evidence="2 3">
    <name type="scientific">Desmophyllum pertusum</name>
    <dbReference type="NCBI Taxonomy" id="174260"/>
    <lineage>
        <taxon>Eukaryota</taxon>
        <taxon>Metazoa</taxon>
        <taxon>Cnidaria</taxon>
        <taxon>Anthozoa</taxon>
        <taxon>Hexacorallia</taxon>
        <taxon>Scleractinia</taxon>
        <taxon>Caryophylliina</taxon>
        <taxon>Caryophylliidae</taxon>
        <taxon>Desmophyllum</taxon>
    </lineage>
</organism>
<proteinExistence type="predicted"/>
<dbReference type="Proteomes" id="UP001163046">
    <property type="component" value="Unassembled WGS sequence"/>
</dbReference>
<dbReference type="InterPro" id="IPR000033">
    <property type="entry name" value="LDLR_classB_rpt"/>
</dbReference>
<dbReference type="Pfam" id="PF00058">
    <property type="entry name" value="Ldl_recept_b"/>
    <property type="match status" value="1"/>
</dbReference>
<reference evidence="2" key="1">
    <citation type="submission" date="2023-01" db="EMBL/GenBank/DDBJ databases">
        <title>Genome assembly of the deep-sea coral Lophelia pertusa.</title>
        <authorList>
            <person name="Herrera S."/>
            <person name="Cordes E."/>
        </authorList>
    </citation>
    <scope>NUCLEOTIDE SEQUENCE</scope>
    <source>
        <strain evidence="2">USNM1676648</strain>
        <tissue evidence="2">Polyp</tissue>
    </source>
</reference>
<feature type="repeat" description="LDL-receptor class B" evidence="1">
    <location>
        <begin position="213"/>
        <end position="255"/>
    </location>
</feature>
<dbReference type="EMBL" id="MU827310">
    <property type="protein sequence ID" value="KAJ7360373.1"/>
    <property type="molecule type" value="Genomic_DNA"/>
</dbReference>
<dbReference type="PANTHER" id="PTHR46513:SF13">
    <property type="entry name" value="EGF-LIKE DOMAIN-CONTAINING PROTEIN"/>
    <property type="match status" value="1"/>
</dbReference>
<protein>
    <submittedName>
        <fullName evidence="2">Lipoprotein receptor- protein</fullName>
    </submittedName>
</protein>
<dbReference type="SUPFAM" id="SSF75011">
    <property type="entry name" value="3-carboxy-cis,cis-mucoante lactonizing enzyme"/>
    <property type="match status" value="1"/>
</dbReference>
<dbReference type="SUPFAM" id="SSF57196">
    <property type="entry name" value="EGF/Laminin"/>
    <property type="match status" value="1"/>
</dbReference>
<dbReference type="InterPro" id="IPR011042">
    <property type="entry name" value="6-blade_b-propeller_TolB-like"/>
</dbReference>
<dbReference type="InterPro" id="IPR050778">
    <property type="entry name" value="Cueball_EGF_LRP_Nidogen"/>
</dbReference>
<dbReference type="Gene3D" id="2.120.10.30">
    <property type="entry name" value="TolB, C-terminal domain"/>
    <property type="match status" value="2"/>
</dbReference>
<evidence type="ECO:0000256" key="1">
    <source>
        <dbReference type="PROSITE-ProRule" id="PRU00461"/>
    </source>
</evidence>
<dbReference type="OrthoDB" id="5958943at2759"/>
<feature type="repeat" description="LDL-receptor class B" evidence="1">
    <location>
        <begin position="256"/>
        <end position="296"/>
    </location>
</feature>
<dbReference type="PROSITE" id="PS51120">
    <property type="entry name" value="LDLRB"/>
    <property type="match status" value="2"/>
</dbReference>
<dbReference type="AlphaFoldDB" id="A0A9W9YP34"/>
<keyword evidence="3" id="KW-1185">Reference proteome</keyword>
<sequence length="345" mass="38649">MDGANRRIAIQFACSNDYPAALALDVTRNWLYWVDYYYNKLEVYEFPSNTRREIIAAHSEPFLSYPGRLALLGDHLFWTSEDWNLKAIYRADRETGEHAEAVLTTQNWVIALHACEKDTTVTPVTDQCNNNNGGCSQLCLLTPFGRKCKCSDGLSLRDDGISCHAPPQFLLFADATNRKIMKVTPHDSESLTSLPLSGMYGQPVALAYDVVEDRVYWSDVYMGAISRSFLNGSLQEIIIERQVNWPYGLAVDVIGRNLYWVDTNKLEVSKLDGSYRTALITTGLDQPRDIVLDGKKGFRIISIGSDSALFVAPFKSANVAVNAICPFTRLTFAQLKDKCRSVITS</sequence>
<evidence type="ECO:0000313" key="3">
    <source>
        <dbReference type="Proteomes" id="UP001163046"/>
    </source>
</evidence>
<name>A0A9W9YP34_9CNID</name>
<keyword evidence="2" id="KW-0449">Lipoprotein</keyword>
<keyword evidence="2" id="KW-0675">Receptor</keyword>